<dbReference type="GO" id="GO:0035267">
    <property type="term" value="C:NuA4 histone acetyltransferase complex"/>
    <property type="evidence" value="ECO:0007669"/>
    <property type="project" value="InterPro"/>
</dbReference>
<evidence type="ECO:0000256" key="2">
    <source>
        <dbReference type="ARBA" id="ARBA00008035"/>
    </source>
</evidence>
<evidence type="ECO:0000256" key="4">
    <source>
        <dbReference type="ARBA" id="ARBA00023163"/>
    </source>
</evidence>
<feature type="compositionally biased region" description="Pro residues" evidence="8">
    <location>
        <begin position="562"/>
        <end position="578"/>
    </location>
</feature>
<evidence type="ECO:0000256" key="8">
    <source>
        <dbReference type="SAM" id="MobiDB-lite"/>
    </source>
</evidence>
<feature type="region of interest" description="Disordered" evidence="8">
    <location>
        <begin position="298"/>
        <end position="348"/>
    </location>
</feature>
<proteinExistence type="inferred from homology"/>
<dbReference type="AlphaFoldDB" id="A0A9W8CU42"/>
<evidence type="ECO:0000313" key="10">
    <source>
        <dbReference type="EMBL" id="KAJ1725679.1"/>
    </source>
</evidence>
<name>A0A9W8CU42_9FUNG</name>
<comment type="similarity">
    <text evidence="2 7">Belongs to the enhancer of polycomb family.</text>
</comment>
<comment type="caution">
    <text evidence="10">The sequence shown here is derived from an EMBL/GenBank/DDBJ whole genome shotgun (WGS) entry which is preliminary data.</text>
</comment>
<evidence type="ECO:0000313" key="11">
    <source>
        <dbReference type="Proteomes" id="UP001149813"/>
    </source>
</evidence>
<comment type="subcellular location">
    <subcellularLocation>
        <location evidence="1 7">Nucleus</location>
    </subcellularLocation>
</comment>
<feature type="compositionally biased region" description="Low complexity" evidence="8">
    <location>
        <begin position="307"/>
        <end position="323"/>
    </location>
</feature>
<evidence type="ECO:0000256" key="7">
    <source>
        <dbReference type="RuleBase" id="RU361124"/>
    </source>
</evidence>
<keyword evidence="5 7" id="KW-0539">Nucleus</keyword>
<dbReference type="EMBL" id="JANBOJ010000002">
    <property type="protein sequence ID" value="KAJ1725679.1"/>
    <property type="molecule type" value="Genomic_DNA"/>
</dbReference>
<keyword evidence="3 7" id="KW-0805">Transcription regulation</keyword>
<evidence type="ECO:0000256" key="6">
    <source>
        <dbReference type="ARBA" id="ARBA00025513"/>
    </source>
</evidence>
<sequence>MVNAQRFRARKVDLKRALPVYRASDLDDLDDDDNRQVDAIETGVEKDEEAEHHLQAAISSTQAAASGSAPAKQVYIPTPDASRVTASYAQLYAQPFTCPTSLVRSSETVEESCGPLYCADKEDLRWADEHQVPVDEFERTMDVLENVTRDMVFGSTADVPSAEYLAAYAGERDQPVSKQMVARVYEHWRARRAGRGFRPILPQVQIHDGSAQAAGAEIDPYVCFRRREVRQGRKTRRADQRSLEQLRRLRANLAAAAQMLEMCGARERDKMALVEMAQEVARARTHVLGMRRRLHATDASPDDLFVPPAQQQRRQKAQQTQRPRAGRKPRETPGQSAVPAGPTDLAPTPFVLPRTLSVPQYPVPARLAALAEGMRARALAHEARMAGWVDATYARPTGALQLQQQQQQDAARFWALPQQQQQQPPQLQRFVQSGLPGAFRVRAGRLGRMFVDRRTVRRADGEMGDARVRRFCAALLRPEDHARLAARPAYPAAVGGQADALAALLRPFSFGSVEALAAREQAKQGEPQLLGGGAPADAQSQLSGSTAADKPGDVLAAMLASGPPPASSLVPPPSIPLF</sequence>
<dbReference type="PANTHER" id="PTHR14898">
    <property type="entry name" value="ENHANCER OF POLYCOMB"/>
    <property type="match status" value="1"/>
</dbReference>
<dbReference type="InterPro" id="IPR024943">
    <property type="entry name" value="Enhancer_polycomb"/>
</dbReference>
<evidence type="ECO:0000256" key="1">
    <source>
        <dbReference type="ARBA" id="ARBA00004123"/>
    </source>
</evidence>
<protein>
    <recommendedName>
        <fullName evidence="7">Enhancer of polycomb-like protein</fullName>
    </recommendedName>
</protein>
<accession>A0A9W8CU42</accession>
<keyword evidence="4 7" id="KW-0804">Transcription</keyword>
<feature type="region of interest" description="Disordered" evidence="8">
    <location>
        <begin position="527"/>
        <end position="578"/>
    </location>
</feature>
<organism evidence="10 11">
    <name type="scientific">Coemansia erecta</name>
    <dbReference type="NCBI Taxonomy" id="147472"/>
    <lineage>
        <taxon>Eukaryota</taxon>
        <taxon>Fungi</taxon>
        <taxon>Fungi incertae sedis</taxon>
        <taxon>Zoopagomycota</taxon>
        <taxon>Kickxellomycotina</taxon>
        <taxon>Kickxellomycetes</taxon>
        <taxon>Kickxellales</taxon>
        <taxon>Kickxellaceae</taxon>
        <taxon>Coemansia</taxon>
    </lineage>
</organism>
<comment type="function">
    <text evidence="6">Component of the NuA4 histone acetyltransferase complex which is involved in transcriptional activation of selected genes principally by acetylation of nucleosomal histone H4 and H2A. The NuA4 complex is also involved in DNA repair. Involved in gene silencing by neighboring heterochromatin, blockage of the silencing spreading along the chromosome, and required for cell cycle progression through G2/M.</text>
</comment>
<dbReference type="InterPro" id="IPR019542">
    <property type="entry name" value="Enhancer_polycomb-like_N"/>
</dbReference>
<evidence type="ECO:0000259" key="9">
    <source>
        <dbReference type="Pfam" id="PF10513"/>
    </source>
</evidence>
<dbReference type="Pfam" id="PF10513">
    <property type="entry name" value="EPL1"/>
    <property type="match status" value="1"/>
</dbReference>
<evidence type="ECO:0000256" key="5">
    <source>
        <dbReference type="ARBA" id="ARBA00023242"/>
    </source>
</evidence>
<reference evidence="10" key="1">
    <citation type="submission" date="2022-07" db="EMBL/GenBank/DDBJ databases">
        <title>Phylogenomic reconstructions and comparative analyses of Kickxellomycotina fungi.</title>
        <authorList>
            <person name="Reynolds N.K."/>
            <person name="Stajich J.E."/>
            <person name="Barry K."/>
            <person name="Grigoriev I.V."/>
            <person name="Crous P."/>
            <person name="Smith M.E."/>
        </authorList>
    </citation>
    <scope>NUCLEOTIDE SEQUENCE</scope>
    <source>
        <strain evidence="10">NBRC 32514</strain>
    </source>
</reference>
<evidence type="ECO:0000256" key="3">
    <source>
        <dbReference type="ARBA" id="ARBA00023015"/>
    </source>
</evidence>
<dbReference type="OrthoDB" id="435275at2759"/>
<gene>
    <name evidence="10" type="primary">EPL1</name>
    <name evidence="10" type="ORF">LPJ53_000158</name>
</gene>
<dbReference type="GO" id="GO:0006357">
    <property type="term" value="P:regulation of transcription by RNA polymerase II"/>
    <property type="evidence" value="ECO:0007669"/>
    <property type="project" value="InterPro"/>
</dbReference>
<feature type="domain" description="Enhancer of polycomb-like N-terminal" evidence="9">
    <location>
        <begin position="8"/>
        <end position="146"/>
    </location>
</feature>
<dbReference type="GO" id="GO:0005634">
    <property type="term" value="C:nucleus"/>
    <property type="evidence" value="ECO:0007669"/>
    <property type="project" value="UniProtKB-SubCell"/>
</dbReference>
<dbReference type="Proteomes" id="UP001149813">
    <property type="component" value="Unassembled WGS sequence"/>
</dbReference>
<keyword evidence="11" id="KW-1185">Reference proteome</keyword>